<reference evidence="1 2" key="1">
    <citation type="submission" date="2018-05" db="EMBL/GenBank/DDBJ databases">
        <title>Genomic Encyclopedia of Type Strains, Phase IV (KMG-IV): sequencing the most valuable type-strain genomes for metagenomic binning, comparative biology and taxonomic classification.</title>
        <authorList>
            <person name="Goeker M."/>
        </authorList>
    </citation>
    <scope>NUCLEOTIDE SEQUENCE [LARGE SCALE GENOMIC DNA]</scope>
    <source>
        <strain evidence="1 2">DSM 29661</strain>
    </source>
</reference>
<organism evidence="1 2">
    <name type="scientific">Rivihabitans pingtungensis</name>
    <dbReference type="NCBI Taxonomy" id="1054498"/>
    <lineage>
        <taxon>Bacteria</taxon>
        <taxon>Pseudomonadati</taxon>
        <taxon>Pseudomonadota</taxon>
        <taxon>Betaproteobacteria</taxon>
        <taxon>Neisseriales</taxon>
        <taxon>Aquaspirillaceae</taxon>
        <taxon>Rivihabitans</taxon>
    </lineage>
</organism>
<dbReference type="RefSeq" id="WP_110389980.1">
    <property type="nucleotide sequence ID" value="NZ_QJKI01000004.1"/>
</dbReference>
<comment type="caution">
    <text evidence="1">The sequence shown here is derived from an EMBL/GenBank/DDBJ whole genome shotgun (WGS) entry which is preliminary data.</text>
</comment>
<gene>
    <name evidence="1" type="ORF">DFR34_10457</name>
</gene>
<evidence type="ECO:0000313" key="1">
    <source>
        <dbReference type="EMBL" id="PXX80286.1"/>
    </source>
</evidence>
<protein>
    <submittedName>
        <fullName evidence="1">Uncharacterized protein</fullName>
    </submittedName>
</protein>
<keyword evidence="2" id="KW-1185">Reference proteome</keyword>
<dbReference type="EMBL" id="QJKI01000004">
    <property type="protein sequence ID" value="PXX80286.1"/>
    <property type="molecule type" value="Genomic_DNA"/>
</dbReference>
<dbReference type="OrthoDB" id="5871096at2"/>
<dbReference type="Proteomes" id="UP000247555">
    <property type="component" value="Unassembled WGS sequence"/>
</dbReference>
<accession>A0A318KXC5</accession>
<proteinExistence type="predicted"/>
<sequence>MDAFQQIDQDFLLRFPGGLNDPEWLALAKKYRVVDKVRELAASLDAATLAQALDSGRTTAVVDTLDKLISRCPTVSTFERMAFRHYLAYSDTHLPLIAALAGVWRRCEAETFEQLVSVLEMCRHDKCANPAKWPVVTAFLAYADPDTHVHIKPTTTRQLAARLGVDIGYQSRPNFATYQRVREMVSAFRASSAVAHGQNYITTQAVMYCAL</sequence>
<evidence type="ECO:0000313" key="2">
    <source>
        <dbReference type="Proteomes" id="UP000247555"/>
    </source>
</evidence>
<dbReference type="AlphaFoldDB" id="A0A318KXC5"/>
<name>A0A318KXC5_9NEIS</name>